<dbReference type="VEuPathDB" id="TriTrypDB:TcIL3000.11.12530"/>
<dbReference type="InterPro" id="IPR018247">
    <property type="entry name" value="EF_Hand_1_Ca_BS"/>
</dbReference>
<dbReference type="GO" id="GO:0005737">
    <property type="term" value="C:cytoplasm"/>
    <property type="evidence" value="ECO:0007669"/>
    <property type="project" value="TreeGrafter"/>
</dbReference>
<evidence type="ECO:0000256" key="3">
    <source>
        <dbReference type="SAM" id="MobiDB-lite"/>
    </source>
</evidence>
<evidence type="ECO:0000256" key="1">
    <source>
        <dbReference type="ARBA" id="ARBA00022614"/>
    </source>
</evidence>
<dbReference type="InterPro" id="IPR003591">
    <property type="entry name" value="Leu-rich_rpt_typical-subtyp"/>
</dbReference>
<dbReference type="EMBL" id="HE575324">
    <property type="protein sequence ID" value="CCC95757.1"/>
    <property type="molecule type" value="Genomic_DNA"/>
</dbReference>
<dbReference type="PANTHER" id="PTHR15454">
    <property type="entry name" value="NISCHARIN RELATED"/>
    <property type="match status" value="1"/>
</dbReference>
<dbReference type="PROSITE" id="PS00018">
    <property type="entry name" value="EF_HAND_1"/>
    <property type="match status" value="1"/>
</dbReference>
<protein>
    <submittedName>
        <fullName evidence="4">Uncharacterized protein TCIL3000_11_12530</fullName>
    </submittedName>
</protein>
<feature type="region of interest" description="Disordered" evidence="3">
    <location>
        <begin position="1"/>
        <end position="21"/>
    </location>
</feature>
<dbReference type="PROSITE" id="PS50096">
    <property type="entry name" value="IQ"/>
    <property type="match status" value="2"/>
</dbReference>
<proteinExistence type="predicted"/>
<dbReference type="InterPro" id="IPR032675">
    <property type="entry name" value="LRR_dom_sf"/>
</dbReference>
<keyword evidence="2" id="KW-0677">Repeat</keyword>
<feature type="region of interest" description="Disordered" evidence="3">
    <location>
        <begin position="663"/>
        <end position="695"/>
    </location>
</feature>
<feature type="compositionally biased region" description="Low complexity" evidence="3">
    <location>
        <begin position="675"/>
        <end position="695"/>
    </location>
</feature>
<dbReference type="SMART" id="SM00015">
    <property type="entry name" value="IQ"/>
    <property type="match status" value="3"/>
</dbReference>
<dbReference type="SUPFAM" id="SSF52058">
    <property type="entry name" value="L domain-like"/>
    <property type="match status" value="1"/>
</dbReference>
<dbReference type="PROSITE" id="PS51450">
    <property type="entry name" value="LRR"/>
    <property type="match status" value="3"/>
</dbReference>
<dbReference type="Gene3D" id="1.20.5.190">
    <property type="match status" value="1"/>
</dbReference>
<dbReference type="InterPro" id="IPR001611">
    <property type="entry name" value="Leu-rich_rpt"/>
</dbReference>
<dbReference type="AlphaFoldDB" id="G0V285"/>
<organism evidence="4">
    <name type="scientific">Trypanosoma congolense (strain IL3000)</name>
    <dbReference type="NCBI Taxonomy" id="1068625"/>
    <lineage>
        <taxon>Eukaryota</taxon>
        <taxon>Discoba</taxon>
        <taxon>Euglenozoa</taxon>
        <taxon>Kinetoplastea</taxon>
        <taxon>Metakinetoplastina</taxon>
        <taxon>Trypanosomatida</taxon>
        <taxon>Trypanosomatidae</taxon>
        <taxon>Trypanosoma</taxon>
        <taxon>Nannomonas</taxon>
    </lineage>
</organism>
<dbReference type="Pfam" id="PF00612">
    <property type="entry name" value="IQ"/>
    <property type="match status" value="2"/>
</dbReference>
<accession>G0V285</accession>
<evidence type="ECO:0000256" key="2">
    <source>
        <dbReference type="ARBA" id="ARBA00022737"/>
    </source>
</evidence>
<dbReference type="InterPro" id="IPR000048">
    <property type="entry name" value="IQ_motif_EF-hand-BS"/>
</dbReference>
<feature type="region of interest" description="Disordered" evidence="3">
    <location>
        <begin position="144"/>
        <end position="168"/>
    </location>
</feature>
<keyword evidence="1" id="KW-0433">Leucine-rich repeat</keyword>
<dbReference type="PANTHER" id="PTHR15454:SF56">
    <property type="entry name" value="PROTEIN PHOSPHATASE 1 REGULATORY SUBUNIT 7-RELATED"/>
    <property type="match status" value="1"/>
</dbReference>
<evidence type="ECO:0000313" key="4">
    <source>
        <dbReference type="EMBL" id="CCC95757.1"/>
    </source>
</evidence>
<dbReference type="Gene3D" id="3.80.10.10">
    <property type="entry name" value="Ribonuclease Inhibitor"/>
    <property type="match status" value="2"/>
</dbReference>
<feature type="region of interest" description="Disordered" evidence="3">
    <location>
        <begin position="350"/>
        <end position="388"/>
    </location>
</feature>
<sequence length="695" mass="76944">MREEKVRGSRDVLDVSNQPGEHASLDNVGQLYEVLTTSSCKRYRAIVAQHNDLLSLSLSTPLAAAVQHITSLTVSHNRLTSLQGIDVFANLEFLDLSHNALRVLDVHSTSLMRKLKHLKRCDFSFNGLRMIDFDAATRGSNFQGDPAAVKEGSASPTRSSTPSTALASGAASGGIMEMFTHLDLSHNQLIEVPDLRCMPMLRELNLNYNRIDFIADLDNRLPLLALGSLSIAHNAFNVLQALLPLTVLAGGLSVLDVEGNPCLLEFGSTPSAMGVIRAWLLWLLPHLELLDGTPLTVEERHVALKLFRRGGKLSYEAVDVMNSNNSAQLMAYLKKFVHLFVSGPLVETPSMMQDGTPPSPNPVPNIVNSSVRGSTGGTEASPSVVLPPGTLSQAPDGVMQKAAGKPRSIDLVVLMLQKKVKQLSNVTEALWRESMTRRVFAAVVLQKHTRGFLTRKKLSEVAQKTCGRVRNKLQAARYRPSAIDQRSVPAMTLSSYRTTPEGNKISCGGESDISINADMIQGVSDISQLFHQIRDDLIEFREFRRHRREAAAVAIQKHYRGYSDRKQWRCLREKYMQFLDSLKNHALVAQRVGRGYLVRVRFAKDQRRALEIRKLREEVTELRDTVHEMKIMMEQYINPPRHVNPGSLMEEVITRRLISHNSRVTRSTSSTGPISASATAAVAQASATTRAASDK</sequence>
<reference evidence="4" key="1">
    <citation type="journal article" date="2012" name="Proc. Natl. Acad. Sci. U.S.A.">
        <title>Antigenic diversity is generated by distinct evolutionary mechanisms in African trypanosome species.</title>
        <authorList>
            <person name="Jackson A.P."/>
            <person name="Berry A."/>
            <person name="Aslett M."/>
            <person name="Allison H.C."/>
            <person name="Burton P."/>
            <person name="Vavrova-Anderson J."/>
            <person name="Brown R."/>
            <person name="Browne H."/>
            <person name="Corton N."/>
            <person name="Hauser H."/>
            <person name="Gamble J."/>
            <person name="Gilderthorp R."/>
            <person name="Marcello L."/>
            <person name="McQuillan J."/>
            <person name="Otto T.D."/>
            <person name="Quail M.A."/>
            <person name="Sanders M.J."/>
            <person name="van Tonder A."/>
            <person name="Ginger M.L."/>
            <person name="Field M.C."/>
            <person name="Barry J.D."/>
            <person name="Hertz-Fowler C."/>
            <person name="Berriman M."/>
        </authorList>
    </citation>
    <scope>NUCLEOTIDE SEQUENCE</scope>
    <source>
        <strain evidence="4">IL3000</strain>
    </source>
</reference>
<dbReference type="SMART" id="SM00369">
    <property type="entry name" value="LRR_TYP"/>
    <property type="match status" value="3"/>
</dbReference>
<feature type="compositionally biased region" description="Polar residues" evidence="3">
    <location>
        <begin position="663"/>
        <end position="674"/>
    </location>
</feature>
<feature type="compositionally biased region" description="Basic and acidic residues" evidence="3">
    <location>
        <begin position="1"/>
        <end position="13"/>
    </location>
</feature>
<name>G0V285_TRYCI</name>
<feature type="compositionally biased region" description="Low complexity" evidence="3">
    <location>
        <begin position="153"/>
        <end position="168"/>
    </location>
</feature>
<gene>
    <name evidence="4" type="ORF">TCIL3000_11_12530</name>
</gene>